<dbReference type="PRINTS" id="PR00409">
    <property type="entry name" value="PHDIOXRDTASE"/>
</dbReference>
<name>A0ABW1AJ81_9ACTN</name>
<evidence type="ECO:0000313" key="11">
    <source>
        <dbReference type="Proteomes" id="UP001596074"/>
    </source>
</evidence>
<comment type="caution">
    <text evidence="10">The sequence shown here is derived from an EMBL/GenBank/DDBJ whole genome shotgun (WGS) entry which is preliminary data.</text>
</comment>
<organism evidence="10 11">
    <name type="scientific">Actinomadura rugatobispora</name>
    <dbReference type="NCBI Taxonomy" id="1994"/>
    <lineage>
        <taxon>Bacteria</taxon>
        <taxon>Bacillati</taxon>
        <taxon>Actinomycetota</taxon>
        <taxon>Actinomycetes</taxon>
        <taxon>Streptosporangiales</taxon>
        <taxon>Thermomonosporaceae</taxon>
        <taxon>Actinomadura</taxon>
    </lineage>
</organism>
<dbReference type="Proteomes" id="UP001596074">
    <property type="component" value="Unassembled WGS sequence"/>
</dbReference>
<dbReference type="InterPro" id="IPR017938">
    <property type="entry name" value="Riboflavin_synthase-like_b-brl"/>
</dbReference>
<evidence type="ECO:0000313" key="10">
    <source>
        <dbReference type="EMBL" id="MFC5754581.1"/>
    </source>
</evidence>
<keyword evidence="7" id="KW-0411">Iron-sulfur</keyword>
<evidence type="ECO:0000259" key="9">
    <source>
        <dbReference type="PROSITE" id="PS51384"/>
    </source>
</evidence>
<sequence length="332" mass="35248">MNEPVDDPGEGVLELRVEQLRRESEAVLSVTLADPEGGLLPAWGPGAHIDLELPGLVRQYSLCGDPADRRTYKIAVLREEDSAGGSAYVHDELRPGDLVEVGGPRNHFALVPAERYLFVAGGIGITPILPMVNAVEAAGADWRLAYGGRRRETMAFLDDLAELAEPHDPAGRGGRVGVVVEAESGPLDLGALLGRPEEGTAVYCCGPGGLLDAVEERCAAAWPEGALHLERFQAKEYAVDPASERAFEVVCARSEITVPVPAGRPIADCLDEAGIAVPTACREGVCGSCEVKILDGTAEHRDSLLSRAEQEAGQTLMVCVSRSRSARLVLDL</sequence>
<evidence type="ECO:0000256" key="1">
    <source>
        <dbReference type="ARBA" id="ARBA00001974"/>
    </source>
</evidence>
<protein>
    <submittedName>
        <fullName evidence="10">PDR/VanB family oxidoreductase</fullName>
    </submittedName>
</protein>
<evidence type="ECO:0000259" key="8">
    <source>
        <dbReference type="PROSITE" id="PS51085"/>
    </source>
</evidence>
<dbReference type="PROSITE" id="PS51085">
    <property type="entry name" value="2FE2S_FER_2"/>
    <property type="match status" value="1"/>
</dbReference>
<reference evidence="11" key="1">
    <citation type="journal article" date="2019" name="Int. J. Syst. Evol. Microbiol.">
        <title>The Global Catalogue of Microorganisms (GCM) 10K type strain sequencing project: providing services to taxonomists for standard genome sequencing and annotation.</title>
        <authorList>
            <consortium name="The Broad Institute Genomics Platform"/>
            <consortium name="The Broad Institute Genome Sequencing Center for Infectious Disease"/>
            <person name="Wu L."/>
            <person name="Ma J."/>
        </authorList>
    </citation>
    <scope>NUCLEOTIDE SEQUENCE [LARGE SCALE GENOMIC DNA]</scope>
    <source>
        <strain evidence="11">KCTC 42087</strain>
    </source>
</reference>
<keyword evidence="3" id="KW-0001">2Fe-2S</keyword>
<dbReference type="CDD" id="cd00207">
    <property type="entry name" value="fer2"/>
    <property type="match status" value="1"/>
</dbReference>
<dbReference type="InterPro" id="IPR036010">
    <property type="entry name" value="2Fe-2S_ferredoxin-like_sf"/>
</dbReference>
<dbReference type="Gene3D" id="3.10.20.30">
    <property type="match status" value="1"/>
</dbReference>
<dbReference type="SUPFAM" id="SSF52343">
    <property type="entry name" value="Ferredoxin reductase-like, C-terminal NADP-linked domain"/>
    <property type="match status" value="1"/>
</dbReference>
<feature type="domain" description="2Fe-2S ferredoxin-type" evidence="8">
    <location>
        <begin position="247"/>
        <end position="332"/>
    </location>
</feature>
<dbReference type="Gene3D" id="3.40.50.80">
    <property type="entry name" value="Nucleotide-binding domain of ferredoxin-NADP reductase (FNR) module"/>
    <property type="match status" value="1"/>
</dbReference>
<dbReference type="InterPro" id="IPR039261">
    <property type="entry name" value="FNR_nucleotide-bd"/>
</dbReference>
<gene>
    <name evidence="10" type="ORF">ACFPZN_53970</name>
</gene>
<comment type="cofactor">
    <cofactor evidence="1">
        <name>FAD</name>
        <dbReference type="ChEBI" id="CHEBI:57692"/>
    </cofactor>
</comment>
<keyword evidence="4" id="KW-0479">Metal-binding</keyword>
<dbReference type="SUPFAM" id="SSF63380">
    <property type="entry name" value="Riboflavin synthase domain-like"/>
    <property type="match status" value="1"/>
</dbReference>
<dbReference type="PANTHER" id="PTHR47354:SF1">
    <property type="entry name" value="CARNITINE MONOOXYGENASE REDUCTASE SUBUNIT"/>
    <property type="match status" value="1"/>
</dbReference>
<keyword evidence="11" id="KW-1185">Reference proteome</keyword>
<dbReference type="InterPro" id="IPR001433">
    <property type="entry name" value="OxRdtase_FAD/NAD-bd"/>
</dbReference>
<dbReference type="Gene3D" id="2.40.30.10">
    <property type="entry name" value="Translation factors"/>
    <property type="match status" value="1"/>
</dbReference>
<dbReference type="InterPro" id="IPR012675">
    <property type="entry name" value="Beta-grasp_dom_sf"/>
</dbReference>
<evidence type="ECO:0000256" key="6">
    <source>
        <dbReference type="ARBA" id="ARBA00023004"/>
    </source>
</evidence>
<evidence type="ECO:0000256" key="3">
    <source>
        <dbReference type="ARBA" id="ARBA00022714"/>
    </source>
</evidence>
<dbReference type="PANTHER" id="PTHR47354">
    <property type="entry name" value="NADH OXIDOREDUCTASE HCR"/>
    <property type="match status" value="1"/>
</dbReference>
<keyword evidence="2" id="KW-0285">Flavoprotein</keyword>
<accession>A0ABW1AJ81</accession>
<dbReference type="InterPro" id="IPR050415">
    <property type="entry name" value="MRET"/>
</dbReference>
<dbReference type="PROSITE" id="PS00197">
    <property type="entry name" value="2FE2S_FER_1"/>
    <property type="match status" value="1"/>
</dbReference>
<dbReference type="RefSeq" id="WP_378292829.1">
    <property type="nucleotide sequence ID" value="NZ_JBHSON010000164.1"/>
</dbReference>
<dbReference type="CDD" id="cd06185">
    <property type="entry name" value="PDR_like"/>
    <property type="match status" value="1"/>
</dbReference>
<dbReference type="PROSITE" id="PS51384">
    <property type="entry name" value="FAD_FR"/>
    <property type="match status" value="1"/>
</dbReference>
<proteinExistence type="predicted"/>
<dbReference type="Pfam" id="PF00111">
    <property type="entry name" value="Fer2"/>
    <property type="match status" value="1"/>
</dbReference>
<evidence type="ECO:0000256" key="4">
    <source>
        <dbReference type="ARBA" id="ARBA00022723"/>
    </source>
</evidence>
<keyword evidence="5" id="KW-0560">Oxidoreductase</keyword>
<dbReference type="InterPro" id="IPR006058">
    <property type="entry name" value="2Fe2S_fd_BS"/>
</dbReference>
<evidence type="ECO:0000256" key="7">
    <source>
        <dbReference type="ARBA" id="ARBA00023014"/>
    </source>
</evidence>
<evidence type="ECO:0000256" key="2">
    <source>
        <dbReference type="ARBA" id="ARBA00022630"/>
    </source>
</evidence>
<dbReference type="SUPFAM" id="SSF54292">
    <property type="entry name" value="2Fe-2S ferredoxin-like"/>
    <property type="match status" value="1"/>
</dbReference>
<dbReference type="InterPro" id="IPR001041">
    <property type="entry name" value="2Fe-2S_ferredoxin-type"/>
</dbReference>
<dbReference type="Pfam" id="PF00175">
    <property type="entry name" value="NAD_binding_1"/>
    <property type="match status" value="1"/>
</dbReference>
<dbReference type="InterPro" id="IPR017927">
    <property type="entry name" value="FAD-bd_FR_type"/>
</dbReference>
<keyword evidence="6" id="KW-0408">Iron</keyword>
<evidence type="ECO:0000256" key="5">
    <source>
        <dbReference type="ARBA" id="ARBA00023002"/>
    </source>
</evidence>
<dbReference type="EMBL" id="JBHSON010000164">
    <property type="protein sequence ID" value="MFC5754581.1"/>
    <property type="molecule type" value="Genomic_DNA"/>
</dbReference>
<feature type="domain" description="FAD-binding FR-type" evidence="9">
    <location>
        <begin position="10"/>
        <end position="111"/>
    </location>
</feature>